<evidence type="ECO:0000256" key="11">
    <source>
        <dbReference type="ARBA" id="ARBA00022840"/>
    </source>
</evidence>
<dbReference type="InterPro" id="IPR036097">
    <property type="entry name" value="HisK_dim/P_sf"/>
</dbReference>
<dbReference type="InterPro" id="IPR036890">
    <property type="entry name" value="HATPase_C_sf"/>
</dbReference>
<evidence type="ECO:0000259" key="17">
    <source>
        <dbReference type="PROSITE" id="PS50885"/>
    </source>
</evidence>
<dbReference type="PROSITE" id="PS50885">
    <property type="entry name" value="HAMP"/>
    <property type="match status" value="1"/>
</dbReference>
<dbReference type="SUPFAM" id="SSF158472">
    <property type="entry name" value="HAMP domain-like"/>
    <property type="match status" value="1"/>
</dbReference>
<keyword evidence="8 15" id="KW-0812">Transmembrane</keyword>
<keyword evidence="6" id="KW-0597">Phosphoprotein</keyword>
<evidence type="ECO:0000256" key="8">
    <source>
        <dbReference type="ARBA" id="ARBA00022692"/>
    </source>
</evidence>
<organism evidence="18 19">
    <name type="scientific">Vibrio maritimus</name>
    <dbReference type="NCBI Taxonomy" id="990268"/>
    <lineage>
        <taxon>Bacteria</taxon>
        <taxon>Pseudomonadati</taxon>
        <taxon>Pseudomonadota</taxon>
        <taxon>Gammaproteobacteria</taxon>
        <taxon>Vibrionales</taxon>
        <taxon>Vibrionaceae</taxon>
        <taxon>Vibrio</taxon>
    </lineage>
</organism>
<dbReference type="InterPro" id="IPR003660">
    <property type="entry name" value="HAMP_dom"/>
</dbReference>
<protein>
    <recommendedName>
        <fullName evidence="3">histidine kinase</fullName>
        <ecNumber evidence="3">2.7.13.3</ecNumber>
    </recommendedName>
</protein>
<keyword evidence="9" id="KW-0547">Nucleotide-binding</keyword>
<evidence type="ECO:0000313" key="18">
    <source>
        <dbReference type="EMBL" id="GAL23567.1"/>
    </source>
</evidence>
<evidence type="ECO:0000256" key="4">
    <source>
        <dbReference type="ARBA" id="ARBA00022475"/>
    </source>
</evidence>
<dbReference type="PANTHER" id="PTHR44936:SF5">
    <property type="entry name" value="SENSOR HISTIDINE KINASE ENVZ"/>
    <property type="match status" value="1"/>
</dbReference>
<reference evidence="18 19" key="1">
    <citation type="submission" date="2014-09" db="EMBL/GenBank/DDBJ databases">
        <title>Vibrio maritimus JCM 19235. (C45) whole genome shotgun sequence.</title>
        <authorList>
            <person name="Sawabe T."/>
            <person name="Meirelles P."/>
            <person name="Nakanishi M."/>
            <person name="Sayaka M."/>
            <person name="Hattori M."/>
            <person name="Ohkuma M."/>
        </authorList>
    </citation>
    <scope>NUCLEOTIDE SEQUENCE [LARGE SCALE GENOMIC DNA]</scope>
    <source>
        <strain evidence="19">JCM19235</strain>
    </source>
</reference>
<evidence type="ECO:0000256" key="15">
    <source>
        <dbReference type="SAM" id="Phobius"/>
    </source>
</evidence>
<dbReference type="NCBIfam" id="NF007004">
    <property type="entry name" value="PRK09467.1"/>
    <property type="match status" value="1"/>
</dbReference>
<dbReference type="GO" id="GO:0005524">
    <property type="term" value="F:ATP binding"/>
    <property type="evidence" value="ECO:0007669"/>
    <property type="project" value="UniProtKB-KW"/>
</dbReference>
<keyword evidence="7" id="KW-0808">Transferase</keyword>
<dbReference type="EMBL" id="BBMR01000025">
    <property type="protein sequence ID" value="GAL23567.1"/>
    <property type="molecule type" value="Genomic_DNA"/>
</dbReference>
<evidence type="ECO:0000259" key="16">
    <source>
        <dbReference type="PROSITE" id="PS50109"/>
    </source>
</evidence>
<evidence type="ECO:0000256" key="9">
    <source>
        <dbReference type="ARBA" id="ARBA00022741"/>
    </source>
</evidence>
<dbReference type="Gene3D" id="3.30.565.10">
    <property type="entry name" value="Histidine kinase-like ATPase, C-terminal domain"/>
    <property type="match status" value="1"/>
</dbReference>
<feature type="domain" description="Histidine kinase" evidence="16">
    <location>
        <begin position="253"/>
        <end position="455"/>
    </location>
</feature>
<dbReference type="Pfam" id="PF00512">
    <property type="entry name" value="HisKA"/>
    <property type="match status" value="1"/>
</dbReference>
<keyword evidence="11" id="KW-0067">ATP-binding</keyword>
<evidence type="ECO:0000256" key="13">
    <source>
        <dbReference type="ARBA" id="ARBA00023012"/>
    </source>
</evidence>
<dbReference type="SMART" id="SM00387">
    <property type="entry name" value="HATPase_c"/>
    <property type="match status" value="1"/>
</dbReference>
<evidence type="ECO:0000313" key="19">
    <source>
        <dbReference type="Proteomes" id="UP000029228"/>
    </source>
</evidence>
<name>A0A090SWA1_9VIBR</name>
<accession>A0A090SWA1</accession>
<dbReference type="SUPFAM" id="SSF47384">
    <property type="entry name" value="Homodimeric domain of signal transducing histidine kinase"/>
    <property type="match status" value="1"/>
</dbReference>
<evidence type="ECO:0000256" key="14">
    <source>
        <dbReference type="ARBA" id="ARBA00023136"/>
    </source>
</evidence>
<keyword evidence="12 15" id="KW-1133">Transmembrane helix</keyword>
<dbReference type="CDD" id="cd00082">
    <property type="entry name" value="HisKA"/>
    <property type="match status" value="1"/>
</dbReference>
<dbReference type="Pfam" id="PF02518">
    <property type="entry name" value="HATPase_c"/>
    <property type="match status" value="1"/>
</dbReference>
<reference evidence="18 19" key="2">
    <citation type="submission" date="2014-09" db="EMBL/GenBank/DDBJ databases">
        <authorList>
            <consortium name="NBRP consortium"/>
            <person name="Sawabe T."/>
            <person name="Meirelles P."/>
            <person name="Nakanishi M."/>
            <person name="Sayaka M."/>
            <person name="Hattori M."/>
            <person name="Ohkuma M."/>
        </authorList>
    </citation>
    <scope>NUCLEOTIDE SEQUENCE [LARGE SCALE GENOMIC DNA]</scope>
    <source>
        <strain evidence="19">JCM19235</strain>
    </source>
</reference>
<dbReference type="PRINTS" id="PR00344">
    <property type="entry name" value="BCTRLSENSOR"/>
</dbReference>
<dbReference type="InterPro" id="IPR003661">
    <property type="entry name" value="HisK_dim/P_dom"/>
</dbReference>
<evidence type="ECO:0000256" key="12">
    <source>
        <dbReference type="ARBA" id="ARBA00022989"/>
    </source>
</evidence>
<dbReference type="PROSITE" id="PS50109">
    <property type="entry name" value="HIS_KIN"/>
    <property type="match status" value="1"/>
</dbReference>
<dbReference type="AlphaFoldDB" id="A0A090SWA1"/>
<evidence type="ECO:0000256" key="7">
    <source>
        <dbReference type="ARBA" id="ARBA00022679"/>
    </source>
</evidence>
<keyword evidence="13" id="KW-0902">Two-component regulatory system</keyword>
<dbReference type="CDD" id="cd06225">
    <property type="entry name" value="HAMP"/>
    <property type="match status" value="1"/>
</dbReference>
<dbReference type="PANTHER" id="PTHR44936">
    <property type="entry name" value="SENSOR PROTEIN CREC"/>
    <property type="match status" value="1"/>
</dbReference>
<dbReference type="InterPro" id="IPR004358">
    <property type="entry name" value="Sig_transdc_His_kin-like_C"/>
</dbReference>
<dbReference type="SMART" id="SM00304">
    <property type="entry name" value="HAMP"/>
    <property type="match status" value="1"/>
</dbReference>
<dbReference type="STRING" id="990268.JCM19235_3889"/>
<keyword evidence="14 15" id="KW-0472">Membrane</keyword>
<dbReference type="InterPro" id="IPR005467">
    <property type="entry name" value="His_kinase_dom"/>
</dbReference>
<feature type="domain" description="HAMP" evidence="17">
    <location>
        <begin position="193"/>
        <end position="245"/>
    </location>
</feature>
<dbReference type="GO" id="GO:0005886">
    <property type="term" value="C:plasma membrane"/>
    <property type="evidence" value="ECO:0007669"/>
    <property type="project" value="UniProtKB-SubCell"/>
</dbReference>
<gene>
    <name evidence="18" type="ORF">JCM19235_3889</name>
</gene>
<proteinExistence type="predicted"/>
<feature type="transmembrane region" description="Helical" evidence="15">
    <location>
        <begin position="31"/>
        <end position="49"/>
    </location>
</feature>
<dbReference type="GO" id="GO:0000155">
    <property type="term" value="F:phosphorelay sensor kinase activity"/>
    <property type="evidence" value="ECO:0007669"/>
    <property type="project" value="InterPro"/>
</dbReference>
<keyword evidence="5" id="KW-0997">Cell inner membrane</keyword>
<keyword evidence="10 18" id="KW-0418">Kinase</keyword>
<evidence type="ECO:0000256" key="3">
    <source>
        <dbReference type="ARBA" id="ARBA00012438"/>
    </source>
</evidence>
<evidence type="ECO:0000256" key="5">
    <source>
        <dbReference type="ARBA" id="ARBA00022519"/>
    </source>
</evidence>
<dbReference type="InterPro" id="IPR050980">
    <property type="entry name" value="2C_sensor_his_kinase"/>
</dbReference>
<sequence>MDSEPFLFIINSRLRSKGNVMRFRSSFTQSILLFFTLLIASQVFSYYAVYNYALVPSLQQFNKILAHELVFFLEDTEDVDGQIEMDAPLRRQVLAQLGVTIHADDSAMANEFNHALPIDLMSEEMTDELQSNTEVRLILGEESYILWMQIDALPNSLIRIPLSELQEEDFAPLFRNSLIMALLVIVGGWLFIRLQNRPLTALENAAKLVGKGEIPPPLPERGASEIRSVTRAFNQMAKGIQELEQDRTLLMAGISHDIRTPLTRIRLATEMMSPEDSYLAEGIISDTEECNEIIGQFMDYLKPVNTQSFEPMSLNDISSDIVSSEGGYEVQIEYAPMKNIKDIEGSPIAIKRAITNLVVNAVRYGNGWVKVTTGMTVDNKLAWVTIEDNGPGIEESQIGRLFEPFTRGDTARGSEGTGLGLAIVKRIISQHHGSVSITNRSGGGLKAQVSFPALKNGLR</sequence>
<dbReference type="EC" id="2.7.13.3" evidence="3"/>
<keyword evidence="19" id="KW-1185">Reference proteome</keyword>
<dbReference type="Pfam" id="PF00672">
    <property type="entry name" value="HAMP"/>
    <property type="match status" value="1"/>
</dbReference>
<dbReference type="Gene3D" id="1.10.287.130">
    <property type="match status" value="1"/>
</dbReference>
<dbReference type="FunFam" id="1.10.287.130:FF:000006">
    <property type="entry name" value="Osmolarity two-component histidine kinase EnvZ"/>
    <property type="match status" value="1"/>
</dbReference>
<dbReference type="InterPro" id="IPR003594">
    <property type="entry name" value="HATPase_dom"/>
</dbReference>
<feature type="transmembrane region" description="Helical" evidence="15">
    <location>
        <begin position="173"/>
        <end position="192"/>
    </location>
</feature>
<dbReference type="SUPFAM" id="SSF55874">
    <property type="entry name" value="ATPase domain of HSP90 chaperone/DNA topoisomerase II/histidine kinase"/>
    <property type="match status" value="1"/>
</dbReference>
<evidence type="ECO:0000256" key="1">
    <source>
        <dbReference type="ARBA" id="ARBA00000085"/>
    </source>
</evidence>
<dbReference type="SMART" id="SM00388">
    <property type="entry name" value="HisKA"/>
    <property type="match status" value="1"/>
</dbReference>
<evidence type="ECO:0000256" key="2">
    <source>
        <dbReference type="ARBA" id="ARBA00004429"/>
    </source>
</evidence>
<comment type="catalytic activity">
    <reaction evidence="1">
        <text>ATP + protein L-histidine = ADP + protein N-phospho-L-histidine.</text>
        <dbReference type="EC" id="2.7.13.3"/>
    </reaction>
</comment>
<comment type="caution">
    <text evidence="18">The sequence shown here is derived from an EMBL/GenBank/DDBJ whole genome shotgun (WGS) entry which is preliminary data.</text>
</comment>
<evidence type="ECO:0000256" key="6">
    <source>
        <dbReference type="ARBA" id="ARBA00022553"/>
    </source>
</evidence>
<dbReference type="Proteomes" id="UP000029228">
    <property type="component" value="Unassembled WGS sequence"/>
</dbReference>
<comment type="subcellular location">
    <subcellularLocation>
        <location evidence="2">Cell inner membrane</location>
        <topology evidence="2">Multi-pass membrane protein</topology>
    </subcellularLocation>
</comment>
<evidence type="ECO:0000256" key="10">
    <source>
        <dbReference type="ARBA" id="ARBA00022777"/>
    </source>
</evidence>
<keyword evidence="4" id="KW-1003">Cell membrane</keyword>